<evidence type="ECO:0000259" key="2">
    <source>
        <dbReference type="Pfam" id="PF24758"/>
    </source>
</evidence>
<feature type="domain" description="FBD" evidence="1">
    <location>
        <begin position="91"/>
        <end position="130"/>
    </location>
</feature>
<reference evidence="3" key="2">
    <citation type="journal article" date="2015" name="Data Brief">
        <title>Shoot transcriptome of the giant reed, Arundo donax.</title>
        <authorList>
            <person name="Barrero R.A."/>
            <person name="Guerrero F.D."/>
            <person name="Moolhuijzen P."/>
            <person name="Goolsby J.A."/>
            <person name="Tidwell J."/>
            <person name="Bellgard S.E."/>
            <person name="Bellgard M.I."/>
        </authorList>
    </citation>
    <scope>NUCLEOTIDE SEQUENCE</scope>
    <source>
        <tissue evidence="3">Shoot tissue taken approximately 20 cm above the soil surface</tissue>
    </source>
</reference>
<feature type="domain" description="F-box/LRR-repeat protein 15/At3g58940/PEG3-like LRR" evidence="2">
    <location>
        <begin position="9"/>
        <end position="71"/>
    </location>
</feature>
<dbReference type="EMBL" id="GBRH01165897">
    <property type="protein sequence ID" value="JAE31999.1"/>
    <property type="molecule type" value="Transcribed_RNA"/>
</dbReference>
<reference evidence="3" key="1">
    <citation type="submission" date="2014-09" db="EMBL/GenBank/DDBJ databases">
        <authorList>
            <person name="Magalhaes I.L.F."/>
            <person name="Oliveira U."/>
            <person name="Santos F.R."/>
            <person name="Vidigal T.H.D.A."/>
            <person name="Brescovit A.D."/>
            <person name="Santos A.J."/>
        </authorList>
    </citation>
    <scope>NUCLEOTIDE SEQUENCE</scope>
    <source>
        <tissue evidence="3">Shoot tissue taken approximately 20 cm above the soil surface</tissue>
    </source>
</reference>
<dbReference type="InterPro" id="IPR055411">
    <property type="entry name" value="LRR_FXL15/At3g58940/PEG3-like"/>
</dbReference>
<proteinExistence type="predicted"/>
<evidence type="ECO:0000313" key="3">
    <source>
        <dbReference type="EMBL" id="JAE31999.1"/>
    </source>
</evidence>
<dbReference type="Pfam" id="PF08387">
    <property type="entry name" value="FBD"/>
    <property type="match status" value="1"/>
</dbReference>
<accession>A0A0A9H873</accession>
<name>A0A0A9H873_ARUDO</name>
<organism evidence="3">
    <name type="scientific">Arundo donax</name>
    <name type="common">Giant reed</name>
    <name type="synonym">Donax arundinaceus</name>
    <dbReference type="NCBI Taxonomy" id="35708"/>
    <lineage>
        <taxon>Eukaryota</taxon>
        <taxon>Viridiplantae</taxon>
        <taxon>Streptophyta</taxon>
        <taxon>Embryophyta</taxon>
        <taxon>Tracheophyta</taxon>
        <taxon>Spermatophyta</taxon>
        <taxon>Magnoliopsida</taxon>
        <taxon>Liliopsida</taxon>
        <taxon>Poales</taxon>
        <taxon>Poaceae</taxon>
        <taxon>PACMAD clade</taxon>
        <taxon>Arundinoideae</taxon>
        <taxon>Arundineae</taxon>
        <taxon>Arundo</taxon>
    </lineage>
</organism>
<evidence type="ECO:0000259" key="1">
    <source>
        <dbReference type="Pfam" id="PF08387"/>
    </source>
</evidence>
<dbReference type="PANTHER" id="PTHR32141:SF160">
    <property type="entry name" value="F-BOX DOMAIN-CONTAINING PROTEIN"/>
    <property type="match status" value="1"/>
</dbReference>
<dbReference type="AlphaFoldDB" id="A0A0A9H873"/>
<dbReference type="InterPro" id="IPR006566">
    <property type="entry name" value="FBD"/>
</dbReference>
<dbReference type="Pfam" id="PF24758">
    <property type="entry name" value="LRR_At5g56370"/>
    <property type="match status" value="1"/>
</dbReference>
<dbReference type="PANTHER" id="PTHR32141">
    <property type="match status" value="1"/>
</dbReference>
<protein>
    <submittedName>
        <fullName evidence="3">Uncharacterized protein</fullName>
    </submittedName>
</protein>
<dbReference type="InterPro" id="IPR055302">
    <property type="entry name" value="F-box_dom-containing"/>
</dbReference>
<sequence>MVYRFGCPVGSLTYGITTLELGITVFKEMVAVSLTTVMRNVKILVVGMSPPSIDNAVTLLKCFPCLQKLYILIFLNEKSKRVQLHDPHDYMECLDVHLKKLVLINYRGIKRDVELGKFFLLNARVLEIMELATSRQNCTAEYLTKQRTKLQLKSTASQDAQFLFSCHSYLNDSMHISHIHDLAIGDPFDGSLCRCKTIQFL</sequence>